<keyword evidence="1" id="KW-0472">Membrane</keyword>
<keyword evidence="3" id="KW-1185">Reference proteome</keyword>
<organism evidence="2 3">
    <name type="scientific">Yersinia ruckeri</name>
    <dbReference type="NCBI Taxonomy" id="29486"/>
    <lineage>
        <taxon>Bacteria</taxon>
        <taxon>Pseudomonadati</taxon>
        <taxon>Pseudomonadota</taxon>
        <taxon>Gammaproteobacteria</taxon>
        <taxon>Enterobacterales</taxon>
        <taxon>Yersiniaceae</taxon>
        <taxon>Yersinia</taxon>
    </lineage>
</organism>
<dbReference type="KEGG" id="yru:BD65_529"/>
<evidence type="ECO:0000313" key="3">
    <source>
        <dbReference type="Proteomes" id="UP000255169"/>
    </source>
</evidence>
<feature type="transmembrane region" description="Helical" evidence="1">
    <location>
        <begin position="6"/>
        <end position="28"/>
    </location>
</feature>
<dbReference type="AlphaFoldDB" id="A0A380QKM1"/>
<keyword evidence="1" id="KW-1133">Transmembrane helix</keyword>
<accession>A0A380QKM1</accession>
<protein>
    <submittedName>
        <fullName evidence="2">Uncharacterized protein</fullName>
    </submittedName>
</protein>
<gene>
    <name evidence="2" type="ORF">NCTC10476_00152</name>
</gene>
<evidence type="ECO:0000313" key="2">
    <source>
        <dbReference type="EMBL" id="SUP98658.1"/>
    </source>
</evidence>
<reference evidence="2 3" key="1">
    <citation type="submission" date="2018-06" db="EMBL/GenBank/DDBJ databases">
        <authorList>
            <consortium name="Pathogen Informatics"/>
            <person name="Doyle S."/>
        </authorList>
    </citation>
    <scope>NUCLEOTIDE SEQUENCE [LARGE SCALE GENOMIC DNA]</scope>
    <source>
        <strain evidence="2 3">NCTC10476</strain>
    </source>
</reference>
<sequence length="29" mass="3292">MSNTLFLYVLFIIYLTAAIIDNPAVFSLQ</sequence>
<dbReference type="Proteomes" id="UP000255169">
    <property type="component" value="Unassembled WGS sequence"/>
</dbReference>
<proteinExistence type="predicted"/>
<keyword evidence="1" id="KW-0812">Transmembrane</keyword>
<evidence type="ECO:0000256" key="1">
    <source>
        <dbReference type="SAM" id="Phobius"/>
    </source>
</evidence>
<dbReference type="EMBL" id="UHJG01000001">
    <property type="protein sequence ID" value="SUP98658.1"/>
    <property type="molecule type" value="Genomic_DNA"/>
</dbReference>
<name>A0A380QKM1_YERRU</name>